<dbReference type="GO" id="GO:0006313">
    <property type="term" value="P:DNA transposition"/>
    <property type="evidence" value="ECO:0007669"/>
    <property type="project" value="InterPro"/>
</dbReference>
<dbReference type="NCBIfam" id="NF033580">
    <property type="entry name" value="transpos_IS5_3"/>
    <property type="match status" value="1"/>
</dbReference>
<feature type="domain" description="Insertion element IS402-like" evidence="3">
    <location>
        <begin position="11"/>
        <end position="83"/>
    </location>
</feature>
<organism evidence="4 5">
    <name type="scientific">Roseomonas gilardii</name>
    <dbReference type="NCBI Taxonomy" id="257708"/>
    <lineage>
        <taxon>Bacteria</taxon>
        <taxon>Pseudomonadati</taxon>
        <taxon>Pseudomonadota</taxon>
        <taxon>Alphaproteobacteria</taxon>
        <taxon>Acetobacterales</taxon>
        <taxon>Roseomonadaceae</taxon>
        <taxon>Roseomonas</taxon>
    </lineage>
</organism>
<evidence type="ECO:0000313" key="5">
    <source>
        <dbReference type="Proteomes" id="UP000185494"/>
    </source>
</evidence>
<dbReference type="InterPro" id="IPR025161">
    <property type="entry name" value="IS402-like_dom"/>
</dbReference>
<geneLocation type="plasmid" evidence="4 5">
    <name>2</name>
</geneLocation>
<gene>
    <name evidence="4" type="ORF">RGI145_23700</name>
</gene>
<dbReference type="Pfam" id="PF01609">
    <property type="entry name" value="DDE_Tnp_1"/>
    <property type="match status" value="1"/>
</dbReference>
<dbReference type="PANTHER" id="PTHR30007:SF0">
    <property type="entry name" value="TRANSPOSASE"/>
    <property type="match status" value="1"/>
</dbReference>
<dbReference type="EMBL" id="CP015586">
    <property type="protein sequence ID" value="APT60354.1"/>
    <property type="molecule type" value="Genomic_DNA"/>
</dbReference>
<protein>
    <submittedName>
        <fullName evidence="4">Transposase</fullName>
    </submittedName>
</protein>
<dbReference type="RefSeq" id="WP_075801056.1">
    <property type="nucleotide sequence ID" value="NZ_CP015586.1"/>
</dbReference>
<keyword evidence="4" id="KW-0614">Plasmid</keyword>
<name>A0A1L7ANT0_9PROT</name>
<dbReference type="GO" id="GO:0003677">
    <property type="term" value="F:DNA binding"/>
    <property type="evidence" value="ECO:0007669"/>
    <property type="project" value="InterPro"/>
</dbReference>
<dbReference type="GO" id="GO:0004803">
    <property type="term" value="F:transposase activity"/>
    <property type="evidence" value="ECO:0007669"/>
    <property type="project" value="InterPro"/>
</dbReference>
<proteinExistence type="predicted"/>
<accession>A0A1L7ANT0</accession>
<dbReference type="Pfam" id="PF13340">
    <property type="entry name" value="DUF4096"/>
    <property type="match status" value="1"/>
</dbReference>
<evidence type="ECO:0000256" key="1">
    <source>
        <dbReference type="SAM" id="MobiDB-lite"/>
    </source>
</evidence>
<dbReference type="InterPro" id="IPR002559">
    <property type="entry name" value="Transposase_11"/>
</dbReference>
<evidence type="ECO:0000313" key="4">
    <source>
        <dbReference type="EMBL" id="APT60354.1"/>
    </source>
</evidence>
<evidence type="ECO:0000259" key="2">
    <source>
        <dbReference type="Pfam" id="PF01609"/>
    </source>
</evidence>
<evidence type="ECO:0000259" key="3">
    <source>
        <dbReference type="Pfam" id="PF13340"/>
    </source>
</evidence>
<dbReference type="KEGG" id="rgi:RGI145_23700"/>
<dbReference type="AlphaFoldDB" id="A0A1L7ANT0"/>
<dbReference type="Proteomes" id="UP000185494">
    <property type="component" value="Chromosome 2"/>
</dbReference>
<feature type="compositionally biased region" description="Basic and acidic residues" evidence="1">
    <location>
        <begin position="117"/>
        <end position="126"/>
    </location>
</feature>
<sequence length="268" mass="29628">MTARKPYPSDVSDEEWGLVAPYLTLLSEQAGQREHSLREVFNGLRYVVKTGAPWRWMPNDLPPWAAVYQQTQRWLAAGCFEALAEDLRIVLRLAAGRKPQPSAAILDSRTLRSTPESGERAGYDGAKRKKGSKLHLAVDTLGHLLALHVTPASADDRAEVGRLAQAVQASTGQSVDLAYVDQGYTGRKAADAAKAHGIELEVIKLPEAKRGFVLLPRRWVVERSFAWATRFRRLVKDYERYASTLADLHLVAFACIMLKQAAQLAAGP</sequence>
<feature type="domain" description="Transposase IS4-like" evidence="2">
    <location>
        <begin position="100"/>
        <end position="254"/>
    </location>
</feature>
<reference evidence="4 5" key="1">
    <citation type="submission" date="2016-05" db="EMBL/GenBank/DDBJ databases">
        <title>Complete Genome and Methylome Analysis of Psychrotrophic Bacterial Isolates from Antarctic Lake Untersee.</title>
        <authorList>
            <person name="Fomenkov A."/>
            <person name="Akimov V.N."/>
            <person name="Vasilyeva L.V."/>
            <person name="Andersen D."/>
            <person name="Vincze T."/>
            <person name="Roberts R.J."/>
        </authorList>
    </citation>
    <scope>NUCLEOTIDE SEQUENCE [LARGE SCALE GENOMIC DNA]</scope>
    <source>
        <strain evidence="4 5">U14-5</strain>
        <plasmid evidence="5">Plasmid 2</plasmid>
    </source>
</reference>
<dbReference type="PANTHER" id="PTHR30007">
    <property type="entry name" value="PHP DOMAIN PROTEIN"/>
    <property type="match status" value="1"/>
</dbReference>
<feature type="region of interest" description="Disordered" evidence="1">
    <location>
        <begin position="104"/>
        <end position="128"/>
    </location>
</feature>